<dbReference type="GO" id="GO:0006364">
    <property type="term" value="P:rRNA processing"/>
    <property type="evidence" value="ECO:0007669"/>
    <property type="project" value="TreeGrafter"/>
</dbReference>
<dbReference type="Gene3D" id="3.40.1360.10">
    <property type="match status" value="1"/>
</dbReference>
<evidence type="ECO:0000313" key="3">
    <source>
        <dbReference type="Proteomes" id="UP001151071"/>
    </source>
</evidence>
<protein>
    <submittedName>
        <fullName evidence="2">Toprim domain-containing protein</fullName>
    </submittedName>
</protein>
<dbReference type="PANTHER" id="PTHR39156">
    <property type="entry name" value="RIBONUCLEASE M5"/>
    <property type="match status" value="1"/>
</dbReference>
<dbReference type="CDD" id="cd01027">
    <property type="entry name" value="TOPRIM_RNase_M5_like"/>
    <property type="match status" value="1"/>
</dbReference>
<keyword evidence="3" id="KW-1185">Reference proteome</keyword>
<organism evidence="2 3">
    <name type="scientific">Brevibacillus thermoruber</name>
    <dbReference type="NCBI Taxonomy" id="33942"/>
    <lineage>
        <taxon>Bacteria</taxon>
        <taxon>Bacillati</taxon>
        <taxon>Bacillota</taxon>
        <taxon>Bacilli</taxon>
        <taxon>Bacillales</taxon>
        <taxon>Paenibacillaceae</taxon>
        <taxon>Brevibacillus</taxon>
    </lineage>
</organism>
<comment type="caution">
    <text evidence="2">The sequence shown here is derived from an EMBL/GenBank/DDBJ whole genome shotgun (WGS) entry which is preliminary data.</text>
</comment>
<feature type="domain" description="Toprim" evidence="1">
    <location>
        <begin position="3"/>
        <end position="78"/>
    </location>
</feature>
<dbReference type="Pfam" id="PF01751">
    <property type="entry name" value="Toprim"/>
    <property type="match status" value="1"/>
</dbReference>
<dbReference type="InterPro" id="IPR034141">
    <property type="entry name" value="TOPRIM_RNase_M5-like"/>
</dbReference>
<dbReference type="SUPFAM" id="SSF110455">
    <property type="entry name" value="Toprim domain"/>
    <property type="match status" value="1"/>
</dbReference>
<name>A0A9X3TQW2_9BACL</name>
<dbReference type="SMART" id="SM00493">
    <property type="entry name" value="TOPRIM"/>
    <property type="match status" value="1"/>
</dbReference>
<dbReference type="AlphaFoldDB" id="A0A9X3TQW2"/>
<dbReference type="EMBL" id="JAPYYP010000013">
    <property type="protein sequence ID" value="MDA5109117.1"/>
    <property type="molecule type" value="Genomic_DNA"/>
</dbReference>
<gene>
    <name evidence="2" type="ORF">O3V59_12145</name>
</gene>
<proteinExistence type="predicted"/>
<sequence>MEERVIIVEGKTDRERLLQVLAEPVLIYCTYGSYSADKAGQLAEKLETADEVYVFTDEDHSGKKLRRQLSDDFPHAQHLYTKRMFAQVANTPLDVLAEILERAGFQVQEGQRDPEVWPDGDKKRPQGQ</sequence>
<accession>A0A9X3TQW2</accession>
<dbReference type="RefSeq" id="WP_044900356.1">
    <property type="nucleotide sequence ID" value="NZ_JAPYYP010000013.1"/>
</dbReference>
<evidence type="ECO:0000259" key="1">
    <source>
        <dbReference type="SMART" id="SM00493"/>
    </source>
</evidence>
<evidence type="ECO:0000313" key="2">
    <source>
        <dbReference type="EMBL" id="MDA5109117.1"/>
    </source>
</evidence>
<reference evidence="2" key="1">
    <citation type="submission" date="2022-12" db="EMBL/GenBank/DDBJ databases">
        <title>Draft genome sequence of the thermophilic strain Brevibacillus thermoruber HT42, isolated from Los Humeros, Puebla, Mexico, with biotechnological potential.</title>
        <authorList>
            <person name="Lara Sanchez J."/>
            <person name="Solis Palacios R."/>
            <person name="Bustos Baena A.S."/>
            <person name="Ruz Baez A.E."/>
            <person name="Espinosa Luna G."/>
            <person name="Oliart Ros R.M."/>
        </authorList>
    </citation>
    <scope>NUCLEOTIDE SEQUENCE</scope>
    <source>
        <strain evidence="2">HT42</strain>
    </source>
</reference>
<dbReference type="PANTHER" id="PTHR39156:SF2">
    <property type="entry name" value="DNA PRIMASE (BACTERIAL TYPE) AND SMALL PRIMASE-LIKE PROTEINS"/>
    <property type="match status" value="1"/>
</dbReference>
<dbReference type="InterPro" id="IPR006171">
    <property type="entry name" value="TOPRIM_dom"/>
</dbReference>
<dbReference type="Proteomes" id="UP001151071">
    <property type="component" value="Unassembled WGS sequence"/>
</dbReference>
<dbReference type="GO" id="GO:0043822">
    <property type="term" value="F:ribonuclease M5 activity"/>
    <property type="evidence" value="ECO:0007669"/>
    <property type="project" value="TreeGrafter"/>
</dbReference>